<dbReference type="SMART" id="SM00114">
    <property type="entry name" value="CARD"/>
    <property type="match status" value="1"/>
</dbReference>
<evidence type="ECO:0000256" key="1">
    <source>
        <dbReference type="SAM" id="MobiDB-lite"/>
    </source>
</evidence>
<dbReference type="GO" id="GO:0042981">
    <property type="term" value="P:regulation of apoptotic process"/>
    <property type="evidence" value="ECO:0007669"/>
    <property type="project" value="InterPro"/>
</dbReference>
<proteinExistence type="predicted"/>
<dbReference type="PANTHER" id="PTHR15034">
    <property type="entry name" value="DEATH DOMAIN-CONTAINING PROTEIN CRADD"/>
    <property type="match status" value="1"/>
</dbReference>
<feature type="compositionally biased region" description="Low complexity" evidence="1">
    <location>
        <begin position="91"/>
        <end position="104"/>
    </location>
</feature>
<dbReference type="CDD" id="cd01671">
    <property type="entry name" value="CARD"/>
    <property type="match status" value="1"/>
</dbReference>
<dbReference type="InterPro" id="IPR037939">
    <property type="entry name" value="CRADD"/>
</dbReference>
<accession>A0A8K0EF33</accession>
<keyword evidence="4" id="KW-1185">Reference proteome</keyword>
<name>A0A8K0EF33_BRALA</name>
<protein>
    <submittedName>
        <fullName evidence="3">Hypp7663 protein</fullName>
    </submittedName>
</protein>
<feature type="region of interest" description="Disordered" evidence="1">
    <location>
        <begin position="91"/>
        <end position="110"/>
    </location>
</feature>
<gene>
    <name evidence="3" type="primary">Hypp7663</name>
    <name evidence="3" type="ORF">BLAG_LOCUS8269</name>
</gene>
<dbReference type="GO" id="GO:0070513">
    <property type="term" value="F:death domain binding"/>
    <property type="evidence" value="ECO:0007669"/>
    <property type="project" value="InterPro"/>
</dbReference>
<evidence type="ECO:0000313" key="3">
    <source>
        <dbReference type="EMBL" id="CAH1246158.1"/>
    </source>
</evidence>
<dbReference type="GO" id="GO:0002020">
    <property type="term" value="F:protease binding"/>
    <property type="evidence" value="ECO:0007669"/>
    <property type="project" value="InterPro"/>
</dbReference>
<dbReference type="InterPro" id="IPR001315">
    <property type="entry name" value="CARD"/>
</dbReference>
<dbReference type="InterPro" id="IPR011029">
    <property type="entry name" value="DEATH-like_dom_sf"/>
</dbReference>
<dbReference type="SUPFAM" id="SSF47986">
    <property type="entry name" value="DEATH domain"/>
    <property type="match status" value="1"/>
</dbReference>
<dbReference type="PANTHER" id="PTHR15034:SF5">
    <property type="entry name" value="DEATH DOMAIN-CONTAINING PROTEIN CRADD"/>
    <property type="match status" value="1"/>
</dbReference>
<dbReference type="Proteomes" id="UP000838412">
    <property type="component" value="Chromosome 15"/>
</dbReference>
<dbReference type="Gene3D" id="1.10.533.10">
    <property type="entry name" value="Death Domain, Fas"/>
    <property type="match status" value="1"/>
</dbReference>
<dbReference type="Pfam" id="PF00619">
    <property type="entry name" value="CARD"/>
    <property type="match status" value="1"/>
</dbReference>
<sequence>MQIMSTADGIKIIVEVLKRILECWWLHHGASATDVRLRQVVATVTGGQGSCVRGQGQVQTAVAGGQGSCVGGRGKVQVTVPRGQGSCVRDQGQVQAPVPGGQDQTQRQQDEEHQAVGDMTTLLRTNRVQLIEALGYLDSVLDHLFSRSVITNEEMYNIKSHRVRFGQARELLDILATKGEGACAEFKSVLVKVNPHAATFLET</sequence>
<dbReference type="OrthoDB" id="8869108at2759"/>
<evidence type="ECO:0000313" key="4">
    <source>
        <dbReference type="Proteomes" id="UP000838412"/>
    </source>
</evidence>
<dbReference type="EMBL" id="OV696700">
    <property type="protein sequence ID" value="CAH1246158.1"/>
    <property type="molecule type" value="Genomic_DNA"/>
</dbReference>
<organism evidence="3 4">
    <name type="scientific">Branchiostoma lanceolatum</name>
    <name type="common">Common lancelet</name>
    <name type="synonym">Amphioxus lanceolatum</name>
    <dbReference type="NCBI Taxonomy" id="7740"/>
    <lineage>
        <taxon>Eukaryota</taxon>
        <taxon>Metazoa</taxon>
        <taxon>Chordata</taxon>
        <taxon>Cephalochordata</taxon>
        <taxon>Leptocardii</taxon>
        <taxon>Amphioxiformes</taxon>
        <taxon>Branchiostomatidae</taxon>
        <taxon>Branchiostoma</taxon>
    </lineage>
</organism>
<dbReference type="AlphaFoldDB" id="A0A8K0EF33"/>
<reference evidence="3" key="1">
    <citation type="submission" date="2022-01" db="EMBL/GenBank/DDBJ databases">
        <authorList>
            <person name="Braso-Vives M."/>
        </authorList>
    </citation>
    <scope>NUCLEOTIDE SEQUENCE</scope>
</reference>
<feature type="domain" description="CARD" evidence="2">
    <location>
        <begin position="119"/>
        <end position="203"/>
    </location>
</feature>
<evidence type="ECO:0000259" key="2">
    <source>
        <dbReference type="SMART" id="SM00114"/>
    </source>
</evidence>